<evidence type="ECO:0000256" key="2">
    <source>
        <dbReference type="ARBA" id="ARBA00023125"/>
    </source>
</evidence>
<keyword evidence="1" id="KW-0805">Transcription regulation</keyword>
<evidence type="ECO:0000313" key="7">
    <source>
        <dbReference type="Proteomes" id="UP000240542"/>
    </source>
</evidence>
<dbReference type="PRINTS" id="PR00455">
    <property type="entry name" value="HTHTETR"/>
</dbReference>
<dbReference type="SUPFAM" id="SSF48498">
    <property type="entry name" value="Tetracyclin repressor-like, C-terminal domain"/>
    <property type="match status" value="1"/>
</dbReference>
<protein>
    <submittedName>
        <fullName evidence="6">TetR family transcriptional regulator</fullName>
    </submittedName>
</protein>
<dbReference type="InterPro" id="IPR009057">
    <property type="entry name" value="Homeodomain-like_sf"/>
</dbReference>
<dbReference type="GO" id="GO:0003677">
    <property type="term" value="F:DNA binding"/>
    <property type="evidence" value="ECO:0007669"/>
    <property type="project" value="UniProtKB-UniRule"/>
</dbReference>
<sequence>MVADPVDQVRGTARERIMATAYALFSRRGIRGVGIDEVIAKSSVAKATLYKHFPSKDELVLAFLARREQEWTRDFVEDRSRRDSPEESLLAVFEVFDTWFRTPSAFDGCSFINVLLEMGPDHPAGRASVHYLAGIRTIVRSRAEAAGLADPEAFAHSFHLLMKGSIIAAAEGDTEAAQRARAMAVDLIARHRGPSGAG</sequence>
<dbReference type="AlphaFoldDB" id="A0A2P8CXM4"/>
<dbReference type="RefSeq" id="WP_106586113.1">
    <property type="nucleotide sequence ID" value="NZ_PYGA01000025.1"/>
</dbReference>
<dbReference type="Gene3D" id="1.10.357.10">
    <property type="entry name" value="Tetracycline Repressor, domain 2"/>
    <property type="match status" value="1"/>
</dbReference>
<keyword evidence="7" id="KW-1185">Reference proteome</keyword>
<feature type="domain" description="HTH tetR-type" evidence="5">
    <location>
        <begin position="11"/>
        <end position="71"/>
    </location>
</feature>
<keyword evidence="3" id="KW-0804">Transcription</keyword>
<dbReference type="PROSITE" id="PS50977">
    <property type="entry name" value="HTH_TETR_2"/>
    <property type="match status" value="1"/>
</dbReference>
<dbReference type="PANTHER" id="PTHR47506">
    <property type="entry name" value="TRANSCRIPTIONAL REGULATORY PROTEIN"/>
    <property type="match status" value="1"/>
</dbReference>
<evidence type="ECO:0000313" key="6">
    <source>
        <dbReference type="EMBL" id="PSK89666.1"/>
    </source>
</evidence>
<evidence type="ECO:0000256" key="3">
    <source>
        <dbReference type="ARBA" id="ARBA00023163"/>
    </source>
</evidence>
<dbReference type="Proteomes" id="UP000240542">
    <property type="component" value="Unassembled WGS sequence"/>
</dbReference>
<dbReference type="EMBL" id="PYGA01000025">
    <property type="protein sequence ID" value="PSK89666.1"/>
    <property type="molecule type" value="Genomic_DNA"/>
</dbReference>
<dbReference type="InterPro" id="IPR001647">
    <property type="entry name" value="HTH_TetR"/>
</dbReference>
<name>A0A2P8CXM4_9ACTN</name>
<dbReference type="InterPro" id="IPR036271">
    <property type="entry name" value="Tet_transcr_reg_TetR-rel_C_sf"/>
</dbReference>
<dbReference type="OrthoDB" id="4214267at2"/>
<reference evidence="6 7" key="1">
    <citation type="submission" date="2018-03" db="EMBL/GenBank/DDBJ databases">
        <title>Genomic Encyclopedia of Archaeal and Bacterial Type Strains, Phase II (KMG-II): from individual species to whole genera.</title>
        <authorList>
            <person name="Goeker M."/>
        </authorList>
    </citation>
    <scope>NUCLEOTIDE SEQUENCE [LARGE SCALE GENOMIC DNA]</scope>
    <source>
        <strain evidence="6 7">DSM 45312</strain>
    </source>
</reference>
<evidence type="ECO:0000256" key="4">
    <source>
        <dbReference type="PROSITE-ProRule" id="PRU00335"/>
    </source>
</evidence>
<dbReference type="Pfam" id="PF16925">
    <property type="entry name" value="TetR_C_13"/>
    <property type="match status" value="1"/>
</dbReference>
<dbReference type="Pfam" id="PF00440">
    <property type="entry name" value="TetR_N"/>
    <property type="match status" value="1"/>
</dbReference>
<dbReference type="PANTHER" id="PTHR47506:SF3">
    <property type="entry name" value="HTH-TYPE TRANSCRIPTIONAL REGULATOR LMRA"/>
    <property type="match status" value="1"/>
</dbReference>
<dbReference type="SUPFAM" id="SSF46689">
    <property type="entry name" value="Homeodomain-like"/>
    <property type="match status" value="1"/>
</dbReference>
<gene>
    <name evidence="6" type="ORF">CLV63_12560</name>
</gene>
<accession>A0A2P8CXM4</accession>
<evidence type="ECO:0000256" key="1">
    <source>
        <dbReference type="ARBA" id="ARBA00023015"/>
    </source>
</evidence>
<proteinExistence type="predicted"/>
<dbReference type="InterPro" id="IPR011075">
    <property type="entry name" value="TetR_C"/>
</dbReference>
<organism evidence="6 7">
    <name type="scientific">Murinocardiopsis flavida</name>
    <dbReference type="NCBI Taxonomy" id="645275"/>
    <lineage>
        <taxon>Bacteria</taxon>
        <taxon>Bacillati</taxon>
        <taxon>Actinomycetota</taxon>
        <taxon>Actinomycetes</taxon>
        <taxon>Streptosporangiales</taxon>
        <taxon>Nocardiopsidaceae</taxon>
        <taxon>Murinocardiopsis</taxon>
    </lineage>
</organism>
<keyword evidence="2 4" id="KW-0238">DNA-binding</keyword>
<evidence type="ECO:0000259" key="5">
    <source>
        <dbReference type="PROSITE" id="PS50977"/>
    </source>
</evidence>
<feature type="DNA-binding region" description="H-T-H motif" evidence="4">
    <location>
        <begin position="34"/>
        <end position="53"/>
    </location>
</feature>
<comment type="caution">
    <text evidence="6">The sequence shown here is derived from an EMBL/GenBank/DDBJ whole genome shotgun (WGS) entry which is preliminary data.</text>
</comment>